<dbReference type="Proteomes" id="UP000052230">
    <property type="component" value="Unassembled WGS sequence"/>
</dbReference>
<keyword evidence="2" id="KW-1185">Reference proteome</keyword>
<name>A0A0U5FP87_XANCI</name>
<protein>
    <submittedName>
        <fullName evidence="1">Uncharacterized protein</fullName>
    </submittedName>
</protein>
<reference evidence="1 2" key="1">
    <citation type="submission" date="2014-09" db="EMBL/GenBank/DDBJ databases">
        <authorList>
            <person name="Regsiter A."/>
        </authorList>
    </citation>
    <scope>NUCLEOTIDE SEQUENCE [LARGE SCALE GENOMIC DNA]</scope>
</reference>
<sequence>MTISAPKSTAAAVTSGLTGTSPSLRASRSFFSVGFSVFSSDIALSFRDRCAPDCGELWWNDPLDRRMCG</sequence>
<organism evidence="1 2">
    <name type="scientific">Xanthomonas citri pv. citri</name>
    <dbReference type="NCBI Taxonomy" id="611301"/>
    <lineage>
        <taxon>Bacteria</taxon>
        <taxon>Pseudomonadati</taxon>
        <taxon>Pseudomonadota</taxon>
        <taxon>Gammaproteobacteria</taxon>
        <taxon>Lysobacterales</taxon>
        <taxon>Lysobacteraceae</taxon>
        <taxon>Xanthomonas</taxon>
    </lineage>
</organism>
<dbReference type="AlphaFoldDB" id="A0A0U5FP87"/>
<accession>A0A0U5FP87</accession>
<evidence type="ECO:0000313" key="2">
    <source>
        <dbReference type="Proteomes" id="UP000052230"/>
    </source>
</evidence>
<comment type="caution">
    <text evidence="1">The sequence shown here is derived from an EMBL/GenBank/DDBJ whole genome shotgun (WGS) entry which is preliminary data.</text>
</comment>
<proteinExistence type="predicted"/>
<dbReference type="EMBL" id="CCXZ01000188">
    <property type="protein sequence ID" value="CEG18943.1"/>
    <property type="molecule type" value="Genomic_DNA"/>
</dbReference>
<evidence type="ECO:0000313" key="1">
    <source>
        <dbReference type="EMBL" id="CEG18943.1"/>
    </source>
</evidence>
<gene>
    <name evidence="1" type="ORF">XAC3562_90074</name>
</gene>